<evidence type="ECO:0000313" key="2">
    <source>
        <dbReference type="EMBL" id="ATB38939.1"/>
    </source>
</evidence>
<dbReference type="PROSITE" id="PS51257">
    <property type="entry name" value="PROKAR_LIPOPROTEIN"/>
    <property type="match status" value="1"/>
</dbReference>
<feature type="region of interest" description="Disordered" evidence="1">
    <location>
        <begin position="477"/>
        <end position="507"/>
    </location>
</feature>
<dbReference type="EMBL" id="CP022098">
    <property type="protein sequence ID" value="ATB38939.1"/>
    <property type="molecule type" value="Genomic_DNA"/>
</dbReference>
<gene>
    <name evidence="2" type="ORF">CYFUS_004376</name>
</gene>
<feature type="compositionally biased region" description="Low complexity" evidence="1">
    <location>
        <begin position="490"/>
        <end position="500"/>
    </location>
</feature>
<name>A0A250J4T1_9BACT</name>
<proteinExistence type="predicted"/>
<dbReference type="KEGG" id="cfus:CYFUS_004376"/>
<dbReference type="AlphaFoldDB" id="A0A250J4T1"/>
<sequence length="774" mass="82827">MRAEAWAHGWAALLGAVLLSTGCVALAPRPGGSTAGLRALSTLREAGGSTPVLGAPSPFASTEASEQEALFSAKPGEQERLHRRRSARGLGSDAALANSGEAPAFQVASTGAAPQEPPSCGGQAVPPDWPDLSSSREELLAPFLSCTSPGEVLALQERVDMPRILEALDDWRAVRLGALGPPREDIAHQLNAKRKSLLVKAPEAYGRLNAQVLAVYSVDSAYDDDLREILFLLAQDKRLAETLALLPAFQVALEKRGLKPTARVDRDSELGDLGRGLVRAGKDVLSSSLMTGGGRDFAFLPIRLQLPPEYQEALATAEQELVRKAAADSMAVSAFDDLTFGVPLGAYHSVATTLHGGKLLWRGELEEGAREVAPALVLGLIAGGKGLRNLSKAEGAAGVRLRIASGVEVAEARLRAVMETAQQFKGAMRLEGLRELVREVRASREAGRFVAVGGADAALALHEAGGDVARARPLMSRAKPGATGSQPLKAGAETGAGEAARPSATKAGAAGHLGTLASLVDEGVGHTPAVVEAKLAAAELEATGPRLPKDVGVLEKHRPSLDAPPPEARGNPRWREYVDYYEKRQREVEKGTAAEGPLKWEPYERMRAWFARGMAFEADMVKLLKADAEKPRAQRSFLRDFDKPRVEVQVGVRKPGPGLRYADVLVIEEGELGGRPRRVETFSFKSRDLSGLGRDALTAQMVEDAREALSKYGERLDIRRDSLQRLLPEGSEVPVHRVRLIYEGGALKPTNPNYLKAAVIETKRKVLGVEVMFQ</sequence>
<evidence type="ECO:0008006" key="4">
    <source>
        <dbReference type="Google" id="ProtNLM"/>
    </source>
</evidence>
<organism evidence="2 3">
    <name type="scientific">Cystobacter fuscus</name>
    <dbReference type="NCBI Taxonomy" id="43"/>
    <lineage>
        <taxon>Bacteria</taxon>
        <taxon>Pseudomonadati</taxon>
        <taxon>Myxococcota</taxon>
        <taxon>Myxococcia</taxon>
        <taxon>Myxococcales</taxon>
        <taxon>Cystobacterineae</taxon>
        <taxon>Archangiaceae</taxon>
        <taxon>Cystobacter</taxon>
    </lineage>
</organism>
<evidence type="ECO:0000313" key="3">
    <source>
        <dbReference type="Proteomes" id="UP000217257"/>
    </source>
</evidence>
<dbReference type="Proteomes" id="UP000217257">
    <property type="component" value="Chromosome"/>
</dbReference>
<evidence type="ECO:0000256" key="1">
    <source>
        <dbReference type="SAM" id="MobiDB-lite"/>
    </source>
</evidence>
<protein>
    <recommendedName>
        <fullName evidence="4">Lipoprotein</fullName>
    </recommendedName>
</protein>
<reference evidence="2 3" key="1">
    <citation type="submission" date="2017-06" db="EMBL/GenBank/DDBJ databases">
        <title>Sequencing and comparative analysis of myxobacterial genomes.</title>
        <authorList>
            <person name="Rupp O."/>
            <person name="Goesmann A."/>
            <person name="Sogaard-Andersen L."/>
        </authorList>
    </citation>
    <scope>NUCLEOTIDE SEQUENCE [LARGE SCALE GENOMIC DNA]</scope>
    <source>
        <strain evidence="2 3">DSM 52655</strain>
    </source>
</reference>
<accession>A0A250J4T1</accession>